<dbReference type="GO" id="GO:0003677">
    <property type="term" value="F:DNA binding"/>
    <property type="evidence" value="ECO:0007669"/>
    <property type="project" value="UniProtKB-KW"/>
</dbReference>
<evidence type="ECO:0000256" key="5">
    <source>
        <dbReference type="SAM" id="MobiDB-lite"/>
    </source>
</evidence>
<keyword evidence="3" id="KW-0238">DNA-binding</keyword>
<feature type="domain" description="LysR substrate-binding" evidence="6">
    <location>
        <begin position="31"/>
        <end position="226"/>
    </location>
</feature>
<protein>
    <recommendedName>
        <fullName evidence="6">LysR substrate-binding domain-containing protein</fullName>
    </recommendedName>
</protein>
<dbReference type="Gene3D" id="3.40.190.10">
    <property type="entry name" value="Periplasmic binding protein-like II"/>
    <property type="match status" value="2"/>
</dbReference>
<dbReference type="CDD" id="cd08414">
    <property type="entry name" value="PBP2_LTTR_aromatics_like"/>
    <property type="match status" value="1"/>
</dbReference>
<dbReference type="Proteomes" id="UP000218151">
    <property type="component" value="Unassembled WGS sequence"/>
</dbReference>
<dbReference type="InterPro" id="IPR005119">
    <property type="entry name" value="LysR_subst-bd"/>
</dbReference>
<keyword evidence="8" id="KW-1185">Reference proteome</keyword>
<evidence type="ECO:0000259" key="6">
    <source>
        <dbReference type="Pfam" id="PF03466"/>
    </source>
</evidence>
<dbReference type="GO" id="GO:0032993">
    <property type="term" value="C:protein-DNA complex"/>
    <property type="evidence" value="ECO:0007669"/>
    <property type="project" value="TreeGrafter"/>
</dbReference>
<dbReference type="EMBL" id="NSLI01000005">
    <property type="protein sequence ID" value="PAX06656.1"/>
    <property type="molecule type" value="Genomic_DNA"/>
</dbReference>
<evidence type="ECO:0000256" key="4">
    <source>
        <dbReference type="ARBA" id="ARBA00023163"/>
    </source>
</evidence>
<evidence type="ECO:0000256" key="2">
    <source>
        <dbReference type="ARBA" id="ARBA00023015"/>
    </source>
</evidence>
<reference evidence="8" key="1">
    <citation type="submission" date="2017-09" db="EMBL/GenBank/DDBJ databases">
        <authorList>
            <person name="Feng G."/>
            <person name="Zhu H."/>
        </authorList>
    </citation>
    <scope>NUCLEOTIDE SEQUENCE [LARGE SCALE GENOMIC DNA]</scope>
    <source>
        <strain evidence="8">1PNM-20</strain>
    </source>
</reference>
<accession>A0A2A2SBM3</accession>
<comment type="caution">
    <text evidence="7">The sequence shown here is derived from an EMBL/GenBank/DDBJ whole genome shotgun (WGS) entry which is preliminary data.</text>
</comment>
<dbReference type="SUPFAM" id="SSF53850">
    <property type="entry name" value="Periplasmic binding protein-like II"/>
    <property type="match status" value="1"/>
</dbReference>
<dbReference type="AlphaFoldDB" id="A0A2A2SBM3"/>
<keyword evidence="4" id="KW-0804">Transcription</keyword>
<dbReference type="PANTHER" id="PTHR30346">
    <property type="entry name" value="TRANSCRIPTIONAL DUAL REGULATOR HCAR-RELATED"/>
    <property type="match status" value="1"/>
</dbReference>
<organism evidence="7 8">
    <name type="scientific">Sphingomonas lenta</name>
    <dbReference type="NCBI Taxonomy" id="1141887"/>
    <lineage>
        <taxon>Bacteria</taxon>
        <taxon>Pseudomonadati</taxon>
        <taxon>Pseudomonadota</taxon>
        <taxon>Alphaproteobacteria</taxon>
        <taxon>Sphingomonadales</taxon>
        <taxon>Sphingomonadaceae</taxon>
        <taxon>Sphingomonas</taxon>
    </lineage>
</organism>
<sequence length="230" mass="24582">MRGRDRPRACSRPMATTTTESPFERSLDDITLAIGCSAAIGRDRLGEELVAFGRRRPDVLVGVHEMGRAGLLAGLRSGEIALGLLPGEPDPGFRSVRLWEDRALLALPRGHALAAEAYVAPDAARDLLFLASRRSAGAEVHRFLSRRVFGEGACPTSDMRDCGLGRILAMVADGGGAALLCESHDYPALGQVALLPFAHPAARFGVYAHWLEEREDAALSALLGVLTPAY</sequence>
<dbReference type="OrthoDB" id="7573859at2"/>
<keyword evidence="2" id="KW-0805">Transcription regulation</keyword>
<proteinExistence type="inferred from homology"/>
<evidence type="ECO:0000313" key="7">
    <source>
        <dbReference type="EMBL" id="PAX06656.1"/>
    </source>
</evidence>
<dbReference type="PANTHER" id="PTHR30346:SF0">
    <property type="entry name" value="HCA OPERON TRANSCRIPTIONAL ACTIVATOR HCAR"/>
    <property type="match status" value="1"/>
</dbReference>
<comment type="similarity">
    <text evidence="1">Belongs to the LysR transcriptional regulatory family.</text>
</comment>
<feature type="region of interest" description="Disordered" evidence="5">
    <location>
        <begin position="1"/>
        <end position="21"/>
    </location>
</feature>
<evidence type="ECO:0000313" key="8">
    <source>
        <dbReference type="Proteomes" id="UP000218151"/>
    </source>
</evidence>
<evidence type="ECO:0000256" key="1">
    <source>
        <dbReference type="ARBA" id="ARBA00009437"/>
    </source>
</evidence>
<gene>
    <name evidence="7" type="ORF">CKY28_16080</name>
</gene>
<evidence type="ECO:0000256" key="3">
    <source>
        <dbReference type="ARBA" id="ARBA00023125"/>
    </source>
</evidence>
<name>A0A2A2SBM3_9SPHN</name>
<dbReference type="Pfam" id="PF03466">
    <property type="entry name" value="LysR_substrate"/>
    <property type="match status" value="1"/>
</dbReference>
<dbReference type="GO" id="GO:0003700">
    <property type="term" value="F:DNA-binding transcription factor activity"/>
    <property type="evidence" value="ECO:0007669"/>
    <property type="project" value="TreeGrafter"/>
</dbReference>